<name>A0AAN8JPF0_PATCE</name>
<evidence type="ECO:0000313" key="13">
    <source>
        <dbReference type="EMBL" id="KAK6182117.1"/>
    </source>
</evidence>
<evidence type="ECO:0000256" key="2">
    <source>
        <dbReference type="ARBA" id="ARBA00022448"/>
    </source>
</evidence>
<proteinExistence type="inferred from homology"/>
<dbReference type="Proteomes" id="UP001347796">
    <property type="component" value="Unassembled WGS sequence"/>
</dbReference>
<dbReference type="InterPro" id="IPR001873">
    <property type="entry name" value="ENaC"/>
</dbReference>
<reference evidence="13 14" key="1">
    <citation type="submission" date="2024-01" db="EMBL/GenBank/DDBJ databases">
        <title>The genome of the rayed Mediterranean limpet Patella caerulea (Linnaeus, 1758).</title>
        <authorList>
            <person name="Anh-Thu Weber A."/>
            <person name="Halstead-Nussloch G."/>
        </authorList>
    </citation>
    <scope>NUCLEOTIDE SEQUENCE [LARGE SCALE GENOMIC DNA]</scope>
    <source>
        <strain evidence="13">AATW-2023a</strain>
        <tissue evidence="13">Whole specimen</tissue>
    </source>
</reference>
<dbReference type="PRINTS" id="PR01078">
    <property type="entry name" value="AMINACHANNEL"/>
</dbReference>
<comment type="similarity">
    <text evidence="11">Belongs to the amiloride-sensitive sodium channel (TC 1.A.6) family.</text>
</comment>
<feature type="transmembrane region" description="Helical" evidence="12">
    <location>
        <begin position="31"/>
        <end position="55"/>
    </location>
</feature>
<keyword evidence="10 11" id="KW-0407">Ion channel</keyword>
<evidence type="ECO:0000256" key="5">
    <source>
        <dbReference type="ARBA" id="ARBA00022989"/>
    </source>
</evidence>
<keyword evidence="5 12" id="KW-1133">Transmembrane helix</keyword>
<keyword evidence="7 11" id="KW-0406">Ion transport</keyword>
<evidence type="ECO:0000256" key="10">
    <source>
        <dbReference type="ARBA" id="ARBA00023303"/>
    </source>
</evidence>
<accession>A0AAN8JPF0</accession>
<keyword evidence="14" id="KW-1185">Reference proteome</keyword>
<evidence type="ECO:0000313" key="14">
    <source>
        <dbReference type="Proteomes" id="UP001347796"/>
    </source>
</evidence>
<dbReference type="GO" id="GO:0015280">
    <property type="term" value="F:ligand-gated sodium channel activity"/>
    <property type="evidence" value="ECO:0007669"/>
    <property type="project" value="TreeGrafter"/>
</dbReference>
<dbReference type="Pfam" id="PF00858">
    <property type="entry name" value="ASC"/>
    <property type="match status" value="1"/>
</dbReference>
<dbReference type="Gene3D" id="1.10.287.820">
    <property type="entry name" value="Acid-sensing ion channel domain"/>
    <property type="match status" value="1"/>
</dbReference>
<gene>
    <name evidence="13" type="ORF">SNE40_009875</name>
</gene>
<organism evidence="13 14">
    <name type="scientific">Patella caerulea</name>
    <name type="common">Rayed Mediterranean limpet</name>
    <dbReference type="NCBI Taxonomy" id="87958"/>
    <lineage>
        <taxon>Eukaryota</taxon>
        <taxon>Metazoa</taxon>
        <taxon>Spiralia</taxon>
        <taxon>Lophotrochozoa</taxon>
        <taxon>Mollusca</taxon>
        <taxon>Gastropoda</taxon>
        <taxon>Patellogastropoda</taxon>
        <taxon>Patelloidea</taxon>
        <taxon>Patellidae</taxon>
        <taxon>Patella</taxon>
    </lineage>
</organism>
<dbReference type="EMBL" id="JAZGQO010000007">
    <property type="protein sequence ID" value="KAK6182117.1"/>
    <property type="molecule type" value="Genomic_DNA"/>
</dbReference>
<dbReference type="PANTHER" id="PTHR11690:SF300">
    <property type="entry name" value="PICKPOCKET PROTEIN 19"/>
    <property type="match status" value="1"/>
</dbReference>
<protein>
    <submittedName>
        <fullName evidence="13">Uncharacterized protein</fullName>
    </submittedName>
</protein>
<evidence type="ECO:0000256" key="6">
    <source>
        <dbReference type="ARBA" id="ARBA00023053"/>
    </source>
</evidence>
<evidence type="ECO:0000256" key="9">
    <source>
        <dbReference type="ARBA" id="ARBA00023201"/>
    </source>
</evidence>
<keyword evidence="9 11" id="KW-0739">Sodium transport</keyword>
<evidence type="ECO:0000256" key="12">
    <source>
        <dbReference type="SAM" id="Phobius"/>
    </source>
</evidence>
<keyword evidence="3 11" id="KW-0894">Sodium channel</keyword>
<dbReference type="AlphaFoldDB" id="A0AAN8JPF0"/>
<keyword evidence="2 11" id="KW-0813">Transport</keyword>
<evidence type="ECO:0000256" key="1">
    <source>
        <dbReference type="ARBA" id="ARBA00004141"/>
    </source>
</evidence>
<keyword evidence="6" id="KW-0915">Sodium</keyword>
<dbReference type="GO" id="GO:0005886">
    <property type="term" value="C:plasma membrane"/>
    <property type="evidence" value="ECO:0007669"/>
    <property type="project" value="TreeGrafter"/>
</dbReference>
<comment type="caution">
    <text evidence="13">The sequence shown here is derived from an EMBL/GenBank/DDBJ whole genome shotgun (WGS) entry which is preliminary data.</text>
</comment>
<dbReference type="Gene3D" id="1.10.287.770">
    <property type="entry name" value="YojJ-like"/>
    <property type="match status" value="1"/>
</dbReference>
<keyword evidence="8 12" id="KW-0472">Membrane</keyword>
<sequence>MKAVWKEFAEETTCHGWKYVGNKSSSTFSRLLWAVVVFSLIGGLVYTLVITYIAYTKHKVLTVTRTEKRNQLNFPAVTICNKGTYDNSSGNISQAEANFLLRYSELYNPATFNFNISEPILNSSLGVFQTKSSFDWSAIIQWVRFHYRYLNLADTERLEFQESGSLGRCMVIHGPKYFKKYGYPVVESEGSKSGLQLVLWTLQDGYIVNDQGDAGFEVFIHESHTPAPYYSGGGIPVSPGFNTHIAMKPVEYKFLPKPYRSYGNTFCEETSPDYSHTACVFECIRNMTVDTCGCKTIQEYDTHPSLKDCTFNETYNCYIATITSNYIAAEAGKICDCPRPCRFIKYEIQTSHSSYPSKATHQYMRDIFNVNVTLDDLRNDLVALRIYFQDLTYNEVEHIPEFNPEGIFGSIGGQMGFFLGASMISVVEFLLAITKCLINGVIWVTTGHSNEKTIKPLNDK</sequence>
<comment type="subcellular location">
    <subcellularLocation>
        <location evidence="1">Membrane</location>
        <topology evidence="1">Multi-pass membrane protein</topology>
    </subcellularLocation>
</comment>
<evidence type="ECO:0000256" key="7">
    <source>
        <dbReference type="ARBA" id="ARBA00023065"/>
    </source>
</evidence>
<dbReference type="PANTHER" id="PTHR11690">
    <property type="entry name" value="AMILORIDE-SENSITIVE SODIUM CHANNEL-RELATED"/>
    <property type="match status" value="1"/>
</dbReference>
<evidence type="ECO:0000256" key="4">
    <source>
        <dbReference type="ARBA" id="ARBA00022692"/>
    </source>
</evidence>
<evidence type="ECO:0000256" key="8">
    <source>
        <dbReference type="ARBA" id="ARBA00023136"/>
    </source>
</evidence>
<evidence type="ECO:0000256" key="11">
    <source>
        <dbReference type="RuleBase" id="RU000679"/>
    </source>
</evidence>
<evidence type="ECO:0000256" key="3">
    <source>
        <dbReference type="ARBA" id="ARBA00022461"/>
    </source>
</evidence>
<keyword evidence="4 11" id="KW-0812">Transmembrane</keyword>